<evidence type="ECO:0000313" key="6">
    <source>
        <dbReference type="EMBL" id="PHT64644.1"/>
    </source>
</evidence>
<evidence type="ECO:0000259" key="5">
    <source>
        <dbReference type="PROSITE" id="PS50071"/>
    </source>
</evidence>
<dbReference type="GO" id="GO:0003677">
    <property type="term" value="F:DNA binding"/>
    <property type="evidence" value="ECO:0007669"/>
    <property type="project" value="UniProtKB-UniRule"/>
</dbReference>
<evidence type="ECO:0000256" key="1">
    <source>
        <dbReference type="ARBA" id="ARBA00004123"/>
    </source>
</evidence>
<dbReference type="Gene3D" id="1.10.10.60">
    <property type="entry name" value="Homeodomain-like"/>
    <property type="match status" value="1"/>
</dbReference>
<dbReference type="InterPro" id="IPR042160">
    <property type="entry name" value="HD-Zip_IV"/>
</dbReference>
<evidence type="ECO:0000313" key="7">
    <source>
        <dbReference type="Proteomes" id="UP000222542"/>
    </source>
</evidence>
<proteinExistence type="predicted"/>
<comment type="subcellular location">
    <subcellularLocation>
        <location evidence="1 2 3">Nucleus</location>
    </subcellularLocation>
</comment>
<dbReference type="Pfam" id="PF00046">
    <property type="entry name" value="Homeodomain"/>
    <property type="match status" value="1"/>
</dbReference>
<feature type="domain" description="Homeobox" evidence="5">
    <location>
        <begin position="27"/>
        <end position="76"/>
    </location>
</feature>
<dbReference type="InterPro" id="IPR001356">
    <property type="entry name" value="HD"/>
</dbReference>
<gene>
    <name evidence="6" type="ORF">T459_29069</name>
</gene>
<dbReference type="PANTHER" id="PTHR45654:SF9">
    <property type="entry name" value="HOMEOBOX-LEUCINE ZIPPER PROTEIN HDG10-RELATED"/>
    <property type="match status" value="1"/>
</dbReference>
<dbReference type="OMA" id="VMMISKI"/>
<evidence type="ECO:0000256" key="4">
    <source>
        <dbReference type="SAM" id="MobiDB-lite"/>
    </source>
</evidence>
<reference evidence="6 7" key="2">
    <citation type="journal article" date="2017" name="Genome Biol.">
        <title>New reference genome sequences of hot pepper reveal the massive evolution of plant disease-resistance genes by retroduplication.</title>
        <authorList>
            <person name="Kim S."/>
            <person name="Park J."/>
            <person name="Yeom S.I."/>
            <person name="Kim Y.M."/>
            <person name="Seo E."/>
            <person name="Kim K.T."/>
            <person name="Kim M.S."/>
            <person name="Lee J.M."/>
            <person name="Cheong K."/>
            <person name="Shin H.S."/>
            <person name="Kim S.B."/>
            <person name="Han K."/>
            <person name="Lee J."/>
            <person name="Park M."/>
            <person name="Lee H.A."/>
            <person name="Lee H.Y."/>
            <person name="Lee Y."/>
            <person name="Oh S."/>
            <person name="Lee J.H."/>
            <person name="Choi E."/>
            <person name="Choi E."/>
            <person name="Lee S.E."/>
            <person name="Jeon J."/>
            <person name="Kim H."/>
            <person name="Choi G."/>
            <person name="Song H."/>
            <person name="Lee J."/>
            <person name="Lee S.C."/>
            <person name="Kwon J.K."/>
            <person name="Lee H.Y."/>
            <person name="Koo N."/>
            <person name="Hong Y."/>
            <person name="Kim R.W."/>
            <person name="Kang W.H."/>
            <person name="Huh J.H."/>
            <person name="Kang B.C."/>
            <person name="Yang T.J."/>
            <person name="Lee Y.H."/>
            <person name="Bennetzen J.L."/>
            <person name="Choi D."/>
        </authorList>
    </citation>
    <scope>NUCLEOTIDE SEQUENCE [LARGE SCALE GENOMIC DNA]</scope>
    <source>
        <strain evidence="7">cv. CM334</strain>
    </source>
</reference>
<dbReference type="STRING" id="4072.A0A2G2Y4J1"/>
<dbReference type="Gramene" id="PHT64644">
    <property type="protein sequence ID" value="PHT64644"/>
    <property type="gene ID" value="T459_29069"/>
</dbReference>
<dbReference type="EMBL" id="AYRZ02000012">
    <property type="protein sequence ID" value="PHT64644.1"/>
    <property type="molecule type" value="Genomic_DNA"/>
</dbReference>
<protein>
    <recommendedName>
        <fullName evidence="5">Homeobox domain-containing protein</fullName>
    </recommendedName>
</protein>
<comment type="caution">
    <text evidence="6">The sequence shown here is derived from an EMBL/GenBank/DDBJ whole genome shotgun (WGS) entry which is preliminary data.</text>
</comment>
<dbReference type="GO" id="GO:0005634">
    <property type="term" value="C:nucleus"/>
    <property type="evidence" value="ECO:0007669"/>
    <property type="project" value="UniProtKB-SubCell"/>
</dbReference>
<feature type="region of interest" description="Disordered" evidence="4">
    <location>
        <begin position="144"/>
        <end position="181"/>
    </location>
</feature>
<evidence type="ECO:0000256" key="3">
    <source>
        <dbReference type="RuleBase" id="RU000682"/>
    </source>
</evidence>
<dbReference type="PANTHER" id="PTHR45654">
    <property type="entry name" value="HOMEOBOX-LEUCINE ZIPPER PROTEIN MERISTEM L1"/>
    <property type="match status" value="1"/>
</dbReference>
<keyword evidence="2 3" id="KW-0539">Nucleus</keyword>
<dbReference type="SMART" id="SM00389">
    <property type="entry name" value="HOX"/>
    <property type="match status" value="1"/>
</dbReference>
<feature type="DNA-binding region" description="Homeobox" evidence="2">
    <location>
        <begin position="29"/>
        <end position="77"/>
    </location>
</feature>
<accession>A0A2G2Y4J1</accession>
<reference evidence="6 7" key="1">
    <citation type="journal article" date="2014" name="Nat. Genet.">
        <title>Genome sequence of the hot pepper provides insights into the evolution of pungency in Capsicum species.</title>
        <authorList>
            <person name="Kim S."/>
            <person name="Park M."/>
            <person name="Yeom S.I."/>
            <person name="Kim Y.M."/>
            <person name="Lee J.M."/>
            <person name="Lee H.A."/>
            <person name="Seo E."/>
            <person name="Choi J."/>
            <person name="Cheong K."/>
            <person name="Kim K.T."/>
            <person name="Jung K."/>
            <person name="Lee G.W."/>
            <person name="Oh S.K."/>
            <person name="Bae C."/>
            <person name="Kim S.B."/>
            <person name="Lee H.Y."/>
            <person name="Kim S.Y."/>
            <person name="Kim M.S."/>
            <person name="Kang B.C."/>
            <person name="Jo Y.D."/>
            <person name="Yang H.B."/>
            <person name="Jeong H.J."/>
            <person name="Kang W.H."/>
            <person name="Kwon J.K."/>
            <person name="Shin C."/>
            <person name="Lim J.Y."/>
            <person name="Park J.H."/>
            <person name="Huh J.H."/>
            <person name="Kim J.S."/>
            <person name="Kim B.D."/>
            <person name="Cohen O."/>
            <person name="Paran I."/>
            <person name="Suh M.C."/>
            <person name="Lee S.B."/>
            <person name="Kim Y.K."/>
            <person name="Shin Y."/>
            <person name="Noh S.J."/>
            <person name="Park J."/>
            <person name="Seo Y.S."/>
            <person name="Kwon S.Y."/>
            <person name="Kim H.A."/>
            <person name="Park J.M."/>
            <person name="Kim H.J."/>
            <person name="Choi S.B."/>
            <person name="Bosland P.W."/>
            <person name="Reeves G."/>
            <person name="Jo S.H."/>
            <person name="Lee B.W."/>
            <person name="Cho H.T."/>
            <person name="Choi H.S."/>
            <person name="Lee M.S."/>
            <person name="Yu Y."/>
            <person name="Do Choi Y."/>
            <person name="Park B.S."/>
            <person name="van Deynze A."/>
            <person name="Ashrafi H."/>
            <person name="Hill T."/>
            <person name="Kim W.T."/>
            <person name="Pai H.S."/>
            <person name="Ahn H.K."/>
            <person name="Yeam I."/>
            <person name="Giovannoni J.J."/>
            <person name="Rose J.K."/>
            <person name="Sorensen I."/>
            <person name="Lee S.J."/>
            <person name="Kim R.W."/>
            <person name="Choi I.Y."/>
            <person name="Choi B.S."/>
            <person name="Lim J.S."/>
            <person name="Lee Y.H."/>
            <person name="Choi D."/>
        </authorList>
    </citation>
    <scope>NUCLEOTIDE SEQUENCE [LARGE SCALE GENOMIC DNA]</scope>
    <source>
        <strain evidence="7">cv. CM334</strain>
    </source>
</reference>
<dbReference type="PROSITE" id="PS50071">
    <property type="entry name" value="HOMEOBOX_2"/>
    <property type="match status" value="1"/>
</dbReference>
<dbReference type="InterPro" id="IPR009057">
    <property type="entry name" value="Homeodomain-like_sf"/>
</dbReference>
<keyword evidence="2 3" id="KW-0371">Homeobox</keyword>
<organism evidence="6 7">
    <name type="scientific">Capsicum annuum</name>
    <name type="common">Capsicum pepper</name>
    <dbReference type="NCBI Taxonomy" id="4072"/>
    <lineage>
        <taxon>Eukaryota</taxon>
        <taxon>Viridiplantae</taxon>
        <taxon>Streptophyta</taxon>
        <taxon>Embryophyta</taxon>
        <taxon>Tracheophyta</taxon>
        <taxon>Spermatophyta</taxon>
        <taxon>Magnoliopsida</taxon>
        <taxon>eudicotyledons</taxon>
        <taxon>Gunneridae</taxon>
        <taxon>Pentapetalae</taxon>
        <taxon>asterids</taxon>
        <taxon>lamiids</taxon>
        <taxon>Solanales</taxon>
        <taxon>Solanaceae</taxon>
        <taxon>Solanoideae</taxon>
        <taxon>Capsiceae</taxon>
        <taxon>Capsicum</taxon>
    </lineage>
</organism>
<sequence length="181" mass="21391">MASQDDENLVPNSDQENEKSIYRYSYEQAINKLEDIFRKMSVPEHHVIEQLSDELELDPTQIKIWFDNKRCDIQVQRDVEERGILRLENERLHAENLQMYSELNKRICANCNNAEQKRKILQELQNKKDRLTEEIMRMSNMVAHFEEDPDDSDNDPNGIDLELRLECNDDPNGPDLELRSG</sequence>
<dbReference type="AlphaFoldDB" id="A0A2G2Y4J1"/>
<name>A0A2G2Y4J1_CAPAN</name>
<dbReference type="Proteomes" id="UP000222542">
    <property type="component" value="Unassembled WGS sequence"/>
</dbReference>
<keyword evidence="2 3" id="KW-0238">DNA-binding</keyword>
<dbReference type="SUPFAM" id="SSF46689">
    <property type="entry name" value="Homeodomain-like"/>
    <property type="match status" value="1"/>
</dbReference>
<evidence type="ECO:0000256" key="2">
    <source>
        <dbReference type="PROSITE-ProRule" id="PRU00108"/>
    </source>
</evidence>
<dbReference type="CDD" id="cd00086">
    <property type="entry name" value="homeodomain"/>
    <property type="match status" value="1"/>
</dbReference>
<keyword evidence="7" id="KW-1185">Reference proteome</keyword>